<accession>A0A7X4GNP4</accession>
<keyword evidence="2" id="KW-0378">Hydrolase</keyword>
<dbReference type="GO" id="GO:0016787">
    <property type="term" value="F:hydrolase activity"/>
    <property type="evidence" value="ECO:0007669"/>
    <property type="project" value="UniProtKB-KW"/>
</dbReference>
<sequence length="257" mass="27938">MSSPALFLHGGPAMGAAMERASYPQLADCHWWDQPRPAAGTRRPYHDLLDAAEVELRRLAALHGEPLTLLANSFGAVLATHLARVAPQLIACIVLLAPVAELEQGLLRVARHVVQFSEVPAPALQAALAAHERAQDRESYWAMFHALLPHPSLSSQYWLPGSSRAAWFAQMLALPEMFDLAAHMAIADDYQRAPLLPQAVPFSGPVELIFGAADPLTDAVAAAAWWRQCYPQAQARRVAAAHFPHLELPPSAWLPAA</sequence>
<evidence type="ECO:0000313" key="2">
    <source>
        <dbReference type="EMBL" id="MYM66350.1"/>
    </source>
</evidence>
<protein>
    <submittedName>
        <fullName evidence="2">Alpha/beta fold hydrolase</fullName>
    </submittedName>
</protein>
<dbReference type="AlphaFoldDB" id="A0A7X4GNP4"/>
<dbReference type="SUPFAM" id="SSF53474">
    <property type="entry name" value="alpha/beta-Hydrolases"/>
    <property type="match status" value="1"/>
</dbReference>
<keyword evidence="3" id="KW-1185">Reference proteome</keyword>
<name>A0A7X4GNP4_9BURK</name>
<dbReference type="Proteomes" id="UP000450012">
    <property type="component" value="Unassembled WGS sequence"/>
</dbReference>
<comment type="caution">
    <text evidence="2">The sequence shown here is derived from an EMBL/GenBank/DDBJ whole genome shotgun (WGS) entry which is preliminary data.</text>
</comment>
<organism evidence="2 3">
    <name type="scientific">Duganella rivi</name>
    <dbReference type="NCBI Taxonomy" id="2666083"/>
    <lineage>
        <taxon>Bacteria</taxon>
        <taxon>Pseudomonadati</taxon>
        <taxon>Pseudomonadota</taxon>
        <taxon>Betaproteobacteria</taxon>
        <taxon>Burkholderiales</taxon>
        <taxon>Oxalobacteraceae</taxon>
        <taxon>Telluria group</taxon>
        <taxon>Duganella</taxon>
    </lineage>
</organism>
<dbReference type="InterPro" id="IPR000073">
    <property type="entry name" value="AB_hydrolase_1"/>
</dbReference>
<evidence type="ECO:0000313" key="3">
    <source>
        <dbReference type="Proteomes" id="UP000450012"/>
    </source>
</evidence>
<reference evidence="2 3" key="1">
    <citation type="submission" date="2019-12" db="EMBL/GenBank/DDBJ databases">
        <title>Novel species isolated from a subtropical stream in China.</title>
        <authorList>
            <person name="Lu H."/>
        </authorList>
    </citation>
    <scope>NUCLEOTIDE SEQUENCE [LARGE SCALE GENOMIC DNA]</scope>
    <source>
        <strain evidence="2 3">FT55W</strain>
    </source>
</reference>
<dbReference type="RefSeq" id="WP_161012940.1">
    <property type="nucleotide sequence ID" value="NZ_WWCK01000002.1"/>
</dbReference>
<dbReference type="Pfam" id="PF00561">
    <property type="entry name" value="Abhydrolase_1"/>
    <property type="match status" value="1"/>
</dbReference>
<proteinExistence type="predicted"/>
<feature type="domain" description="AB hydrolase-1" evidence="1">
    <location>
        <begin position="6"/>
        <end position="247"/>
    </location>
</feature>
<evidence type="ECO:0000259" key="1">
    <source>
        <dbReference type="Pfam" id="PF00561"/>
    </source>
</evidence>
<gene>
    <name evidence="2" type="ORF">GTP45_05805</name>
</gene>
<dbReference type="EMBL" id="WWCK01000002">
    <property type="protein sequence ID" value="MYM66350.1"/>
    <property type="molecule type" value="Genomic_DNA"/>
</dbReference>
<dbReference type="InterPro" id="IPR029058">
    <property type="entry name" value="AB_hydrolase_fold"/>
</dbReference>
<dbReference type="Gene3D" id="3.40.50.1820">
    <property type="entry name" value="alpha/beta hydrolase"/>
    <property type="match status" value="1"/>
</dbReference>